<protein>
    <recommendedName>
        <fullName evidence="5">Cytochrome c domain-containing protein</fullName>
    </recommendedName>
</protein>
<evidence type="ECO:0000259" key="5">
    <source>
        <dbReference type="PROSITE" id="PS51007"/>
    </source>
</evidence>
<dbReference type="InterPro" id="IPR009056">
    <property type="entry name" value="Cyt_c-like_dom"/>
</dbReference>
<reference evidence="6 7" key="1">
    <citation type="submission" date="2021-04" db="EMBL/GenBank/DDBJ databases">
        <authorList>
            <person name="Ivanova A."/>
        </authorList>
    </citation>
    <scope>NUCLEOTIDE SEQUENCE [LARGE SCALE GENOMIC DNA]</scope>
    <source>
        <strain evidence="6 7">G18</strain>
    </source>
</reference>
<keyword evidence="1 4" id="KW-0349">Heme</keyword>
<evidence type="ECO:0000256" key="2">
    <source>
        <dbReference type="ARBA" id="ARBA00022723"/>
    </source>
</evidence>
<gene>
    <name evidence="6" type="ORF">J8F10_07775</name>
</gene>
<dbReference type="PROSITE" id="PS51007">
    <property type="entry name" value="CYTC"/>
    <property type="match status" value="2"/>
</dbReference>
<dbReference type="PANTHER" id="PTHR30600">
    <property type="entry name" value="CYTOCHROME C PEROXIDASE-RELATED"/>
    <property type="match status" value="1"/>
</dbReference>
<feature type="domain" description="Cytochrome c" evidence="5">
    <location>
        <begin position="318"/>
        <end position="551"/>
    </location>
</feature>
<keyword evidence="7" id="KW-1185">Reference proteome</keyword>
<dbReference type="EMBL" id="JAGKQQ010000001">
    <property type="protein sequence ID" value="MBP3955178.1"/>
    <property type="molecule type" value="Genomic_DNA"/>
</dbReference>
<name>A0ABS5BNB5_9BACT</name>
<keyword evidence="2 4" id="KW-0479">Metal-binding</keyword>
<evidence type="ECO:0000256" key="1">
    <source>
        <dbReference type="ARBA" id="ARBA00022617"/>
    </source>
</evidence>
<dbReference type="Proteomes" id="UP000676565">
    <property type="component" value="Unassembled WGS sequence"/>
</dbReference>
<dbReference type="PANTHER" id="PTHR30600:SF9">
    <property type="entry name" value="BLR7738 PROTEIN"/>
    <property type="match status" value="1"/>
</dbReference>
<dbReference type="RefSeq" id="WP_210653271.1">
    <property type="nucleotide sequence ID" value="NZ_JAGKQQ010000001.1"/>
</dbReference>
<dbReference type="InterPro" id="IPR047758">
    <property type="entry name" value="CytoC_perox"/>
</dbReference>
<dbReference type="Gene3D" id="1.10.760.10">
    <property type="entry name" value="Cytochrome c-like domain"/>
    <property type="match status" value="1"/>
</dbReference>
<dbReference type="NCBIfam" id="NF040606">
    <property type="entry name" value="CytoC_perox"/>
    <property type="match status" value="1"/>
</dbReference>
<organism evidence="6 7">
    <name type="scientific">Gemmata palustris</name>
    <dbReference type="NCBI Taxonomy" id="2822762"/>
    <lineage>
        <taxon>Bacteria</taxon>
        <taxon>Pseudomonadati</taxon>
        <taxon>Planctomycetota</taxon>
        <taxon>Planctomycetia</taxon>
        <taxon>Gemmatales</taxon>
        <taxon>Gemmataceae</taxon>
        <taxon>Gemmata</taxon>
    </lineage>
</organism>
<feature type="domain" description="Cytochrome c" evidence="5">
    <location>
        <begin position="96"/>
        <end position="184"/>
    </location>
</feature>
<comment type="caution">
    <text evidence="6">The sequence shown here is derived from an EMBL/GenBank/DDBJ whole genome shotgun (WGS) entry which is preliminary data.</text>
</comment>
<proteinExistence type="predicted"/>
<evidence type="ECO:0000313" key="7">
    <source>
        <dbReference type="Proteomes" id="UP000676565"/>
    </source>
</evidence>
<dbReference type="InterPro" id="IPR051395">
    <property type="entry name" value="Cytochrome_c_Peroxidase/MauG"/>
</dbReference>
<accession>A0ABS5BNB5</accession>
<evidence type="ECO:0000313" key="6">
    <source>
        <dbReference type="EMBL" id="MBP3955178.1"/>
    </source>
</evidence>
<dbReference type="InterPro" id="IPR036909">
    <property type="entry name" value="Cyt_c-like_dom_sf"/>
</dbReference>
<dbReference type="SUPFAM" id="SSF46626">
    <property type="entry name" value="Cytochrome c"/>
    <property type="match status" value="2"/>
</dbReference>
<sequence length="551" mass="60701">MIRFALALTLLAPVAVRARGADPIYLDQGWSGDERAAYYALPQGSEVMPYSWFLALEQPWAEKPFRDDAHIESFRYIPAAVNKFNPDGLPVGFTKGRGKDGKDWFGLTCAACHTGQFTYKGKTVRVDGGTALADALGFQSTLVTAVKATLAQPAKFDRFARRVLGEKHTPERAKVLATELREQLRVMADWEATSRPSHPGGYGVWDALGVLLNTITGTAPGTPDNYRVPSTPVSYPSIWSTNRYDRLLWNASVESVTLRQVGEVIIVFGRARATAGPDGKLTFESSADLNTLAKVYDYTSMLTPPAWPEDVLGKIDRDLAKRGEKIYQDQKCATCHPLAPYPTVEAKAGGRKLIKTTATPLKEVGTDPLYAEYFTRRTAVPGALAPVFKGTMFEGQQEVPAAIQFLATLTRITEADLDRAAKTPADRARLLGDRPLPQLPKTPAELQQLVSALHAYKATPLTGVWSTAPYLHNGSVANLYELLLPPEKRMKSFYLGHREFDPKHVGHRTGPFEHGYKYDTALPGYSNRGHEYGTGLADGDRWALVEYLKTL</sequence>
<keyword evidence="3 4" id="KW-0408">Iron</keyword>
<dbReference type="Pfam" id="PF21419">
    <property type="entry name" value="RoxA-like_Cyt-c"/>
    <property type="match status" value="1"/>
</dbReference>
<evidence type="ECO:0000256" key="3">
    <source>
        <dbReference type="ARBA" id="ARBA00023004"/>
    </source>
</evidence>
<evidence type="ECO:0000256" key="4">
    <source>
        <dbReference type="PROSITE-ProRule" id="PRU00433"/>
    </source>
</evidence>